<accession>A0A821NEL4</accession>
<feature type="non-terminal residue" evidence="1">
    <location>
        <position position="38"/>
    </location>
</feature>
<evidence type="ECO:0000313" key="2">
    <source>
        <dbReference type="Proteomes" id="UP000663866"/>
    </source>
</evidence>
<comment type="caution">
    <text evidence="1">The sequence shown here is derived from an EMBL/GenBank/DDBJ whole genome shotgun (WGS) entry which is preliminary data.</text>
</comment>
<evidence type="ECO:0000313" key="1">
    <source>
        <dbReference type="EMBL" id="CAF4786048.1"/>
    </source>
</evidence>
<dbReference type="AlphaFoldDB" id="A0A821NEL4"/>
<organism evidence="1 2">
    <name type="scientific">Rotaria magnacalcarata</name>
    <dbReference type="NCBI Taxonomy" id="392030"/>
    <lineage>
        <taxon>Eukaryota</taxon>
        <taxon>Metazoa</taxon>
        <taxon>Spiralia</taxon>
        <taxon>Gnathifera</taxon>
        <taxon>Rotifera</taxon>
        <taxon>Eurotatoria</taxon>
        <taxon>Bdelloidea</taxon>
        <taxon>Philodinida</taxon>
        <taxon>Philodinidae</taxon>
        <taxon>Rotaria</taxon>
    </lineage>
</organism>
<dbReference type="EMBL" id="CAJOBG010123025">
    <property type="protein sequence ID" value="CAF4786048.1"/>
    <property type="molecule type" value="Genomic_DNA"/>
</dbReference>
<reference evidence="1" key="1">
    <citation type="submission" date="2021-02" db="EMBL/GenBank/DDBJ databases">
        <authorList>
            <person name="Nowell W R."/>
        </authorList>
    </citation>
    <scope>NUCLEOTIDE SEQUENCE</scope>
</reference>
<protein>
    <submittedName>
        <fullName evidence="1">Uncharacterized protein</fullName>
    </submittedName>
</protein>
<name>A0A821NEL4_9BILA</name>
<sequence>MNFEPITYDYTLEEDSAPAAIAVSPPLLSTSAIKRKRS</sequence>
<keyword evidence="2" id="KW-1185">Reference proteome</keyword>
<dbReference type="Proteomes" id="UP000663866">
    <property type="component" value="Unassembled WGS sequence"/>
</dbReference>
<gene>
    <name evidence="1" type="ORF">OVN521_LOCUS51360</name>
</gene>
<proteinExistence type="predicted"/>